<feature type="binding site" evidence="10">
    <location>
        <begin position="106"/>
        <end position="112"/>
    </location>
    <ligand>
        <name>ATP</name>
        <dbReference type="ChEBI" id="CHEBI:30616"/>
    </ligand>
</feature>
<evidence type="ECO:0000256" key="5">
    <source>
        <dbReference type="ARBA" id="ARBA00022840"/>
    </source>
</evidence>
<keyword evidence="9 10" id="KW-0961">Cell wall biogenesis/degradation</keyword>
<dbReference type="PANTHER" id="PTHR43024">
    <property type="entry name" value="UDP-N-ACETYLMURAMOYL-TRIPEPTIDE--D-ALANYL-D-ALANINE LIGASE"/>
    <property type="match status" value="1"/>
</dbReference>
<dbReference type="KEGG" id="maer:DAI18_05225"/>
<evidence type="ECO:0000259" key="13">
    <source>
        <dbReference type="Pfam" id="PF02875"/>
    </source>
</evidence>
<keyword evidence="3 10" id="KW-0132">Cell division</keyword>
<evidence type="ECO:0000256" key="4">
    <source>
        <dbReference type="ARBA" id="ARBA00022741"/>
    </source>
</evidence>
<dbReference type="InterPro" id="IPR005863">
    <property type="entry name" value="UDP-N-AcMur_synth"/>
</dbReference>
<dbReference type="GO" id="GO:0005524">
    <property type="term" value="F:ATP binding"/>
    <property type="evidence" value="ECO:0007669"/>
    <property type="project" value="UniProtKB-UniRule"/>
</dbReference>
<keyword evidence="4 10" id="KW-0547">Nucleotide-binding</keyword>
<evidence type="ECO:0000256" key="10">
    <source>
        <dbReference type="HAMAP-Rule" id="MF_02019"/>
    </source>
</evidence>
<feature type="domain" description="Mur ligase central" evidence="14">
    <location>
        <begin position="104"/>
        <end position="293"/>
    </location>
</feature>
<dbReference type="InterPro" id="IPR035911">
    <property type="entry name" value="MurE/MurF_N"/>
</dbReference>
<dbReference type="NCBIfam" id="TIGR01143">
    <property type="entry name" value="murF"/>
    <property type="match status" value="1"/>
</dbReference>
<evidence type="ECO:0000256" key="2">
    <source>
        <dbReference type="ARBA" id="ARBA00022598"/>
    </source>
</evidence>
<dbReference type="OrthoDB" id="9801978at2"/>
<accession>A0A2S0P845</accession>
<reference evidence="15 16" key="1">
    <citation type="submission" date="2018-04" db="EMBL/GenBank/DDBJ databases">
        <title>Denitrifier Microvirgula.</title>
        <authorList>
            <person name="Anderson E."/>
            <person name="Jang J."/>
            <person name="Ishii S."/>
        </authorList>
    </citation>
    <scope>NUCLEOTIDE SEQUENCE [LARGE SCALE GENOMIC DNA]</scope>
    <source>
        <strain evidence="15 16">BE2.4</strain>
    </source>
</reference>
<dbReference type="InterPro" id="IPR000713">
    <property type="entry name" value="Mur_ligase_N"/>
</dbReference>
<keyword evidence="2 10" id="KW-0436">Ligase</keyword>
<dbReference type="Gene3D" id="3.40.1390.10">
    <property type="entry name" value="MurE/MurF, N-terminal domain"/>
    <property type="match status" value="1"/>
</dbReference>
<dbReference type="STRING" id="1122240.GCA_000620105_01101"/>
<dbReference type="GO" id="GO:0071555">
    <property type="term" value="P:cell wall organization"/>
    <property type="evidence" value="ECO:0007669"/>
    <property type="project" value="UniProtKB-KW"/>
</dbReference>
<organism evidence="15 16">
    <name type="scientific">Microvirgula aerodenitrificans</name>
    <dbReference type="NCBI Taxonomy" id="57480"/>
    <lineage>
        <taxon>Bacteria</taxon>
        <taxon>Pseudomonadati</taxon>
        <taxon>Pseudomonadota</taxon>
        <taxon>Betaproteobacteria</taxon>
        <taxon>Neisseriales</taxon>
        <taxon>Aquaspirillaceae</taxon>
        <taxon>Microvirgula</taxon>
    </lineage>
</organism>
<evidence type="ECO:0000256" key="7">
    <source>
        <dbReference type="ARBA" id="ARBA00022984"/>
    </source>
</evidence>
<dbReference type="GO" id="GO:0051301">
    <property type="term" value="P:cell division"/>
    <property type="evidence" value="ECO:0007669"/>
    <property type="project" value="UniProtKB-KW"/>
</dbReference>
<dbReference type="EC" id="6.3.2.10" evidence="10 11"/>
<dbReference type="InterPro" id="IPR051046">
    <property type="entry name" value="MurCDEF_CellWall_CoF430Synth"/>
</dbReference>
<evidence type="ECO:0000256" key="11">
    <source>
        <dbReference type="RuleBase" id="RU004136"/>
    </source>
</evidence>
<keyword evidence="1 10" id="KW-0963">Cytoplasm</keyword>
<keyword evidence="7 10" id="KW-0573">Peptidoglycan synthesis</keyword>
<dbReference type="PANTHER" id="PTHR43024:SF1">
    <property type="entry name" value="UDP-N-ACETYLMURAMOYL-TRIPEPTIDE--D-ALANYL-D-ALANINE LIGASE"/>
    <property type="match status" value="1"/>
</dbReference>
<evidence type="ECO:0000259" key="12">
    <source>
        <dbReference type="Pfam" id="PF01225"/>
    </source>
</evidence>
<comment type="subcellular location">
    <subcellularLocation>
        <location evidence="10 11">Cytoplasm</location>
    </subcellularLocation>
</comment>
<dbReference type="GO" id="GO:0008360">
    <property type="term" value="P:regulation of cell shape"/>
    <property type="evidence" value="ECO:0007669"/>
    <property type="project" value="UniProtKB-KW"/>
</dbReference>
<dbReference type="UniPathway" id="UPA00219"/>
<feature type="domain" description="Mur ligase C-terminal" evidence="13">
    <location>
        <begin position="316"/>
        <end position="433"/>
    </location>
</feature>
<name>A0A2S0P845_9NEIS</name>
<proteinExistence type="inferred from homology"/>
<dbReference type="AlphaFoldDB" id="A0A2S0P845"/>
<dbReference type="InterPro" id="IPR004101">
    <property type="entry name" value="Mur_ligase_C"/>
</dbReference>
<dbReference type="Gene3D" id="3.40.1190.10">
    <property type="entry name" value="Mur-like, catalytic domain"/>
    <property type="match status" value="1"/>
</dbReference>
<evidence type="ECO:0000256" key="9">
    <source>
        <dbReference type="ARBA" id="ARBA00023316"/>
    </source>
</evidence>
<comment type="similarity">
    <text evidence="10">Belongs to the MurCDEF family. MurF subfamily.</text>
</comment>
<dbReference type="Gene3D" id="3.90.190.20">
    <property type="entry name" value="Mur ligase, C-terminal domain"/>
    <property type="match status" value="1"/>
</dbReference>
<evidence type="ECO:0000256" key="8">
    <source>
        <dbReference type="ARBA" id="ARBA00023306"/>
    </source>
</evidence>
<evidence type="ECO:0000256" key="1">
    <source>
        <dbReference type="ARBA" id="ARBA00022490"/>
    </source>
</evidence>
<keyword evidence="5 10" id="KW-0067">ATP-binding</keyword>
<protein>
    <recommendedName>
        <fullName evidence="10 11">UDP-N-acetylmuramoyl-tripeptide--D-alanyl-D-alanine ligase</fullName>
        <ecNumber evidence="10 11">6.3.2.10</ecNumber>
    </recommendedName>
    <alternativeName>
        <fullName evidence="10">D-alanyl-D-alanine-adding enzyme</fullName>
    </alternativeName>
</protein>
<dbReference type="SUPFAM" id="SSF63418">
    <property type="entry name" value="MurE/MurF N-terminal domain"/>
    <property type="match status" value="1"/>
</dbReference>
<comment type="pathway">
    <text evidence="10 11">Cell wall biogenesis; peptidoglycan biosynthesis.</text>
</comment>
<dbReference type="GO" id="GO:0005737">
    <property type="term" value="C:cytoplasm"/>
    <property type="evidence" value="ECO:0007669"/>
    <property type="project" value="UniProtKB-SubCell"/>
</dbReference>
<dbReference type="Pfam" id="PF01225">
    <property type="entry name" value="Mur_ligase"/>
    <property type="match status" value="1"/>
</dbReference>
<feature type="domain" description="Mur ligase N-terminal catalytic" evidence="12">
    <location>
        <begin position="25"/>
        <end position="93"/>
    </location>
</feature>
<dbReference type="HAMAP" id="MF_02019">
    <property type="entry name" value="MurF"/>
    <property type="match status" value="1"/>
</dbReference>
<dbReference type="Pfam" id="PF02875">
    <property type="entry name" value="Mur_ligase_C"/>
    <property type="match status" value="1"/>
</dbReference>
<comment type="function">
    <text evidence="10 11">Involved in cell wall formation. Catalyzes the final step in the synthesis of UDP-N-acetylmuramoyl-pentapeptide, the precursor of murein.</text>
</comment>
<evidence type="ECO:0000313" key="15">
    <source>
        <dbReference type="EMBL" id="AVY93511.1"/>
    </source>
</evidence>
<dbReference type="InterPro" id="IPR013221">
    <property type="entry name" value="Mur_ligase_cen"/>
</dbReference>
<keyword evidence="16" id="KW-1185">Reference proteome</keyword>
<evidence type="ECO:0000313" key="16">
    <source>
        <dbReference type="Proteomes" id="UP000244173"/>
    </source>
</evidence>
<dbReference type="InterPro" id="IPR036565">
    <property type="entry name" value="Mur-like_cat_sf"/>
</dbReference>
<evidence type="ECO:0000256" key="6">
    <source>
        <dbReference type="ARBA" id="ARBA00022960"/>
    </source>
</evidence>
<dbReference type="InterPro" id="IPR036615">
    <property type="entry name" value="Mur_ligase_C_dom_sf"/>
</dbReference>
<keyword evidence="8 10" id="KW-0131">Cell cycle</keyword>
<dbReference type="SUPFAM" id="SSF53244">
    <property type="entry name" value="MurD-like peptide ligases, peptide-binding domain"/>
    <property type="match status" value="1"/>
</dbReference>
<dbReference type="EMBL" id="CP028519">
    <property type="protein sequence ID" value="AVY93511.1"/>
    <property type="molecule type" value="Genomic_DNA"/>
</dbReference>
<dbReference type="GO" id="GO:0009252">
    <property type="term" value="P:peptidoglycan biosynthetic process"/>
    <property type="evidence" value="ECO:0007669"/>
    <property type="project" value="UniProtKB-UniRule"/>
</dbReference>
<dbReference type="Pfam" id="PF08245">
    <property type="entry name" value="Mur_ligase_M"/>
    <property type="match status" value="1"/>
</dbReference>
<dbReference type="Proteomes" id="UP000244173">
    <property type="component" value="Chromosome"/>
</dbReference>
<gene>
    <name evidence="10" type="primary">murF</name>
    <name evidence="15" type="ORF">DAI18_05225</name>
</gene>
<keyword evidence="6 10" id="KW-0133">Cell shape</keyword>
<dbReference type="GO" id="GO:0008766">
    <property type="term" value="F:UDP-N-acetylmuramoylalanyl-D-glutamyl-2,6-diaminopimelate-D-alanyl-D-alanine ligase activity"/>
    <property type="evidence" value="ECO:0007669"/>
    <property type="project" value="RHEA"/>
</dbReference>
<sequence length="452" mass="46386">MLSLSAAADALYAVHTGPDADFVRVVTDSRQVRPGDLFVALKGERFDAHDFVADVLAAGAVGAVVRCDFELDGASLIKVPDTRIALGHLAARWRRGFDLPLAGITGSNGKTTVKEMLRAILVAQYGDAAVLATHGNLNNDIGQPLTLLQLSSAHRAAVIEMGMNHAGELSWLSGLARPRVALVNNAMRAHIGYFGSVEAVARAKAEIYAGLPADGVAVLNADDPHAGLFRVAAAGRRRVEFGLTRGDVHARDLVAQADGSRFTLVTAQGEAAVTLHVPGDHMVANALAAAAVALALGASLADVATGLDAFAGVAGRLAPATALNGAAVIDDTYNANPDSVHAAIRVLAGCGGDTWLVFGDIGELGAEAPALHAEIGRYAREHGIRHLVTIGEHSAGATQAFGAGAVHGADIDAVLQALAATGRGSTVLVKGSRFMKLERVVAALTGKTATGH</sequence>
<dbReference type="SUPFAM" id="SSF53623">
    <property type="entry name" value="MurD-like peptide ligases, catalytic domain"/>
    <property type="match status" value="1"/>
</dbReference>
<evidence type="ECO:0000259" key="14">
    <source>
        <dbReference type="Pfam" id="PF08245"/>
    </source>
</evidence>
<evidence type="ECO:0000256" key="3">
    <source>
        <dbReference type="ARBA" id="ARBA00022618"/>
    </source>
</evidence>
<dbReference type="GO" id="GO:0047480">
    <property type="term" value="F:UDP-N-acetylmuramoyl-tripeptide-D-alanyl-D-alanine ligase activity"/>
    <property type="evidence" value="ECO:0007669"/>
    <property type="project" value="UniProtKB-UniRule"/>
</dbReference>
<comment type="catalytic activity">
    <reaction evidence="10 11">
        <text>D-alanyl-D-alanine + UDP-N-acetyl-alpha-D-muramoyl-L-alanyl-gamma-D-glutamyl-meso-2,6-diaminopimelate + ATP = UDP-N-acetyl-alpha-D-muramoyl-L-alanyl-gamma-D-glutamyl-meso-2,6-diaminopimeloyl-D-alanyl-D-alanine + ADP + phosphate + H(+)</text>
        <dbReference type="Rhea" id="RHEA:28374"/>
        <dbReference type="ChEBI" id="CHEBI:15378"/>
        <dbReference type="ChEBI" id="CHEBI:30616"/>
        <dbReference type="ChEBI" id="CHEBI:43474"/>
        <dbReference type="ChEBI" id="CHEBI:57822"/>
        <dbReference type="ChEBI" id="CHEBI:61386"/>
        <dbReference type="ChEBI" id="CHEBI:83905"/>
        <dbReference type="ChEBI" id="CHEBI:456216"/>
        <dbReference type="EC" id="6.3.2.10"/>
    </reaction>
</comment>